<keyword evidence="3 8" id="KW-0812">Transmembrane</keyword>
<dbReference type="GO" id="GO:0019829">
    <property type="term" value="F:ATPase-coupled monoatomic cation transmembrane transporter activity"/>
    <property type="evidence" value="ECO:0007669"/>
    <property type="project" value="InterPro"/>
</dbReference>
<evidence type="ECO:0000256" key="1">
    <source>
        <dbReference type="ARBA" id="ARBA00004651"/>
    </source>
</evidence>
<organism evidence="11">
    <name type="scientific">Jonesiaceae bacterium BS-20</name>
    <dbReference type="NCBI Taxonomy" id="3120821"/>
    <lineage>
        <taxon>Bacteria</taxon>
        <taxon>Bacillati</taxon>
        <taxon>Actinomycetota</taxon>
        <taxon>Actinomycetes</taxon>
        <taxon>Micrococcales</taxon>
        <taxon>Jonesiaceae</taxon>
    </lineage>
</organism>
<reference evidence="11" key="1">
    <citation type="submission" date="2024-02" db="EMBL/GenBank/DDBJ databases">
        <title>Tomenella chthoni gen. nov. sp. nov., a member of the family Jonesiaceae isolated from bat guano.</title>
        <authorList>
            <person name="Miller S.L."/>
            <person name="King J."/>
            <person name="Sankaranarayanan K."/>
            <person name="Lawson P.A."/>
        </authorList>
    </citation>
    <scope>NUCLEOTIDE SEQUENCE</scope>
    <source>
        <strain evidence="11">BS-20</strain>
    </source>
</reference>
<dbReference type="InterPro" id="IPR036412">
    <property type="entry name" value="HAD-like_sf"/>
</dbReference>
<dbReference type="PROSITE" id="PS00154">
    <property type="entry name" value="ATPASE_E1_E2"/>
    <property type="match status" value="1"/>
</dbReference>
<dbReference type="SUPFAM" id="SSF56784">
    <property type="entry name" value="HAD-like"/>
    <property type="match status" value="1"/>
</dbReference>
<protein>
    <submittedName>
        <fullName evidence="11">Heavy metal translocating P-type ATPase</fullName>
    </submittedName>
</protein>
<name>A0AAU7DXY5_9MICO</name>
<comment type="similarity">
    <text evidence="2 8">Belongs to the cation transport ATPase (P-type) (TC 3.A.3) family. Type IB subfamily.</text>
</comment>
<feature type="compositionally biased region" description="Polar residues" evidence="9">
    <location>
        <begin position="633"/>
        <end position="644"/>
    </location>
</feature>
<keyword evidence="7 8" id="KW-0472">Membrane</keyword>
<gene>
    <name evidence="11" type="ORF">V5R04_05410</name>
</gene>
<feature type="transmembrane region" description="Helical" evidence="8">
    <location>
        <begin position="263"/>
        <end position="284"/>
    </location>
</feature>
<dbReference type="GO" id="GO:0015086">
    <property type="term" value="F:cadmium ion transmembrane transporter activity"/>
    <property type="evidence" value="ECO:0007669"/>
    <property type="project" value="TreeGrafter"/>
</dbReference>
<dbReference type="PRINTS" id="PR00120">
    <property type="entry name" value="HATPASE"/>
</dbReference>
<feature type="transmembrane region" description="Helical" evidence="8">
    <location>
        <begin position="16"/>
        <end position="35"/>
    </location>
</feature>
<dbReference type="InterPro" id="IPR001757">
    <property type="entry name" value="P_typ_ATPase"/>
</dbReference>
<evidence type="ECO:0000313" key="11">
    <source>
        <dbReference type="EMBL" id="XBH22658.1"/>
    </source>
</evidence>
<feature type="domain" description="P-type ATPase A" evidence="10">
    <location>
        <begin position="123"/>
        <end position="221"/>
    </location>
</feature>
<dbReference type="GO" id="GO:0005524">
    <property type="term" value="F:ATP binding"/>
    <property type="evidence" value="ECO:0007669"/>
    <property type="project" value="UniProtKB-UniRule"/>
</dbReference>
<dbReference type="Pfam" id="PF00702">
    <property type="entry name" value="Hydrolase"/>
    <property type="match status" value="1"/>
</dbReference>
<dbReference type="GO" id="GO:0046872">
    <property type="term" value="F:metal ion binding"/>
    <property type="evidence" value="ECO:0007669"/>
    <property type="project" value="UniProtKB-KW"/>
</dbReference>
<keyword evidence="8" id="KW-0067">ATP-binding</keyword>
<evidence type="ECO:0000256" key="4">
    <source>
        <dbReference type="ARBA" id="ARBA00022723"/>
    </source>
</evidence>
<feature type="transmembrane region" description="Helical" evidence="8">
    <location>
        <begin position="69"/>
        <end position="85"/>
    </location>
</feature>
<dbReference type="NCBIfam" id="TIGR01512">
    <property type="entry name" value="ATPase-IB2_Cd"/>
    <property type="match status" value="1"/>
</dbReference>
<keyword evidence="6 8" id="KW-1133">Transmembrane helix</keyword>
<dbReference type="InterPro" id="IPR023299">
    <property type="entry name" value="ATPase_P-typ_cyto_dom_N"/>
</dbReference>
<dbReference type="Pfam" id="PF00122">
    <property type="entry name" value="E1-E2_ATPase"/>
    <property type="match status" value="1"/>
</dbReference>
<dbReference type="PANTHER" id="PTHR48085">
    <property type="entry name" value="CADMIUM/ZINC-TRANSPORTING ATPASE HMA2-RELATED"/>
    <property type="match status" value="1"/>
</dbReference>
<evidence type="ECO:0000256" key="2">
    <source>
        <dbReference type="ARBA" id="ARBA00006024"/>
    </source>
</evidence>
<dbReference type="EMBL" id="CP146203">
    <property type="protein sequence ID" value="XBH22658.1"/>
    <property type="molecule type" value="Genomic_DNA"/>
</dbReference>
<feature type="transmembrane region" description="Helical" evidence="8">
    <location>
        <begin position="238"/>
        <end position="257"/>
    </location>
</feature>
<accession>A0AAU7DXY5</accession>
<evidence type="ECO:0000256" key="6">
    <source>
        <dbReference type="ARBA" id="ARBA00022989"/>
    </source>
</evidence>
<dbReference type="InterPro" id="IPR027256">
    <property type="entry name" value="P-typ_ATPase_IB"/>
</dbReference>
<sequence length="644" mass="67539">MNSQTMVKIWELLKRYPLVAATLVVGLAGGIMALVGAGDSVIIVFSAYAIIIAVLQAKEMVQDMIRGKFGLDILAVVAIFATVMVKEYIAALVIVLMVTGGEALEDYAAARAQRDLTQLLDKTPQIAHRVAKGNISAIAVEEVRIKDQLLVRPGEIVPVDGVLEEDSAAVDEATLTGESLPVEKVRGDKLLSGSVNGQTAFHMRATETSDKSQFQQIAKLVSQAHEEKAPTVRLADRYAVPFTLFSLGLAGAAWAITGDSTRFAEVLVLATPCPLLIAAPVAFIGGMSRSAKNGIIVKSGTVLEQLGKAKSVVFDKTGTLTVGMPTIVSVTSANGHTADQLLQLAASAEQYSSHVLASSVMQEARARGLELSAAKHAKEIATFGVQARIGDATVRVGKHSFISEVDPTLEQVDLEPGQLAIYISINDRYAGAIVAADQVRSNAGATLSALGKLGIHETVMLTGDAQQTAQHVAQDLGITRVHAECLPGDKVDAIKSMENRPVIMVGDGVNDAPALAVADVGIAMGARGATIASESADAVILVDDISKVASAVEYGKDTLRIALQSIWVGIILSIILMVIAAFGFIPATAGAATQELVDLVAILAALRAIGPRIKKPKGGFGEPMNKERADVVDNQSKGTNRLSV</sequence>
<keyword evidence="4 8" id="KW-0479">Metal-binding</keyword>
<dbReference type="InterPro" id="IPR023298">
    <property type="entry name" value="ATPase_P-typ_TM_dom_sf"/>
</dbReference>
<dbReference type="GO" id="GO:0005886">
    <property type="term" value="C:plasma membrane"/>
    <property type="evidence" value="ECO:0007669"/>
    <property type="project" value="UniProtKB-SubCell"/>
</dbReference>
<dbReference type="InterPro" id="IPR023214">
    <property type="entry name" value="HAD_sf"/>
</dbReference>
<dbReference type="SFLD" id="SFLDS00003">
    <property type="entry name" value="Haloacid_Dehalogenase"/>
    <property type="match status" value="1"/>
</dbReference>
<dbReference type="Gene3D" id="3.40.50.1000">
    <property type="entry name" value="HAD superfamily/HAD-like"/>
    <property type="match status" value="1"/>
</dbReference>
<dbReference type="AlphaFoldDB" id="A0AAU7DXY5"/>
<dbReference type="SFLD" id="SFLDF00027">
    <property type="entry name" value="p-type_atpase"/>
    <property type="match status" value="1"/>
</dbReference>
<keyword evidence="8" id="KW-0547">Nucleotide-binding</keyword>
<dbReference type="PANTHER" id="PTHR48085:SF5">
    <property type="entry name" value="CADMIUM_ZINC-TRANSPORTING ATPASE HMA4-RELATED"/>
    <property type="match status" value="1"/>
</dbReference>
<dbReference type="PRINTS" id="PR00119">
    <property type="entry name" value="CATATPASE"/>
</dbReference>
<dbReference type="Gene3D" id="2.70.150.10">
    <property type="entry name" value="Calcium-transporting ATPase, cytoplasmic transduction domain A"/>
    <property type="match status" value="1"/>
</dbReference>
<dbReference type="SFLD" id="SFLDG00002">
    <property type="entry name" value="C1.7:_P-type_atpase_like"/>
    <property type="match status" value="1"/>
</dbReference>
<dbReference type="InterPro" id="IPR051014">
    <property type="entry name" value="Cation_Transport_ATPase_IB"/>
</dbReference>
<evidence type="ECO:0000256" key="9">
    <source>
        <dbReference type="SAM" id="MobiDB-lite"/>
    </source>
</evidence>
<dbReference type="NCBIfam" id="TIGR01494">
    <property type="entry name" value="ATPase_P-type"/>
    <property type="match status" value="1"/>
</dbReference>
<keyword evidence="5" id="KW-1278">Translocase</keyword>
<evidence type="ECO:0000256" key="5">
    <source>
        <dbReference type="ARBA" id="ARBA00022967"/>
    </source>
</evidence>
<dbReference type="InterPro" id="IPR008250">
    <property type="entry name" value="ATPase_P-typ_transduc_dom_A_sf"/>
</dbReference>
<dbReference type="SUPFAM" id="SSF81665">
    <property type="entry name" value="Calcium ATPase, transmembrane domain M"/>
    <property type="match status" value="1"/>
</dbReference>
<dbReference type="InterPro" id="IPR018303">
    <property type="entry name" value="ATPase_P-typ_P_site"/>
</dbReference>
<feature type="transmembrane region" description="Helical" evidence="8">
    <location>
        <begin position="566"/>
        <end position="585"/>
    </location>
</feature>
<evidence type="ECO:0000256" key="8">
    <source>
        <dbReference type="RuleBase" id="RU362081"/>
    </source>
</evidence>
<evidence type="ECO:0000256" key="3">
    <source>
        <dbReference type="ARBA" id="ARBA00022692"/>
    </source>
</evidence>
<feature type="region of interest" description="Disordered" evidence="9">
    <location>
        <begin position="617"/>
        <end position="644"/>
    </location>
</feature>
<proteinExistence type="inferred from homology"/>
<comment type="subcellular location">
    <subcellularLocation>
        <location evidence="1">Cell membrane</location>
        <topology evidence="1">Multi-pass membrane protein</topology>
    </subcellularLocation>
</comment>
<evidence type="ECO:0000256" key="7">
    <source>
        <dbReference type="ARBA" id="ARBA00023136"/>
    </source>
</evidence>
<dbReference type="SUPFAM" id="SSF81653">
    <property type="entry name" value="Calcium ATPase, transduction domain A"/>
    <property type="match status" value="1"/>
</dbReference>
<dbReference type="NCBIfam" id="TIGR01525">
    <property type="entry name" value="ATPase-IB_hvy"/>
    <property type="match status" value="1"/>
</dbReference>
<evidence type="ECO:0000259" key="10">
    <source>
        <dbReference type="Pfam" id="PF00122"/>
    </source>
</evidence>
<dbReference type="InterPro" id="IPR044492">
    <property type="entry name" value="P_typ_ATPase_HD_dom"/>
</dbReference>
<dbReference type="Gene3D" id="3.40.1110.10">
    <property type="entry name" value="Calcium-transporting ATPase, cytoplasmic domain N"/>
    <property type="match status" value="1"/>
</dbReference>
<dbReference type="GO" id="GO:0016887">
    <property type="term" value="F:ATP hydrolysis activity"/>
    <property type="evidence" value="ECO:0007669"/>
    <property type="project" value="InterPro"/>
</dbReference>
<keyword evidence="8" id="KW-1003">Cell membrane</keyword>
<dbReference type="InterPro" id="IPR059000">
    <property type="entry name" value="ATPase_P-type_domA"/>
</dbReference>